<gene>
    <name evidence="2" type="ORF">PSFLO_01389</name>
</gene>
<sequence>MQPDAANASECAPPTGPHLLTCWAASRCPPGFILALRHTDTHVSISALHRIALQGAPEVAGSAPRLWYEGACDKAITVALPSGARDHRHLLAVEARSDTAPSSAESMSSPIQGRVAPVDGRA</sequence>
<reference evidence="2 3" key="1">
    <citation type="submission" date="2018-03" db="EMBL/GenBank/DDBJ databases">
        <authorList>
            <person name="Guldener U."/>
        </authorList>
    </citation>
    <scope>NUCLEOTIDE SEQUENCE [LARGE SCALE GENOMIC DNA]</scope>
    <source>
        <strain evidence="2 3">DAOM196992</strain>
    </source>
</reference>
<accession>A0A5C3EUC8</accession>
<proteinExistence type="predicted"/>
<keyword evidence="3" id="KW-1185">Reference proteome</keyword>
<dbReference type="AlphaFoldDB" id="A0A5C3EUC8"/>
<evidence type="ECO:0000256" key="1">
    <source>
        <dbReference type="SAM" id="MobiDB-lite"/>
    </source>
</evidence>
<dbReference type="EMBL" id="OOIP01000003">
    <property type="protein sequence ID" value="SPO35918.1"/>
    <property type="molecule type" value="Genomic_DNA"/>
</dbReference>
<feature type="compositionally biased region" description="Polar residues" evidence="1">
    <location>
        <begin position="99"/>
        <end position="111"/>
    </location>
</feature>
<evidence type="ECO:0000313" key="2">
    <source>
        <dbReference type="EMBL" id="SPO35918.1"/>
    </source>
</evidence>
<evidence type="ECO:0000313" key="3">
    <source>
        <dbReference type="Proteomes" id="UP000323386"/>
    </source>
</evidence>
<name>A0A5C3EUC8_9BASI</name>
<protein>
    <submittedName>
        <fullName evidence="2">Uncharacterized protein</fullName>
    </submittedName>
</protein>
<organism evidence="2 3">
    <name type="scientific">Pseudozyma flocculosa</name>
    <dbReference type="NCBI Taxonomy" id="84751"/>
    <lineage>
        <taxon>Eukaryota</taxon>
        <taxon>Fungi</taxon>
        <taxon>Dikarya</taxon>
        <taxon>Basidiomycota</taxon>
        <taxon>Ustilaginomycotina</taxon>
        <taxon>Ustilaginomycetes</taxon>
        <taxon>Ustilaginales</taxon>
        <taxon>Ustilaginaceae</taxon>
        <taxon>Pseudozyma</taxon>
    </lineage>
</organism>
<dbReference type="Proteomes" id="UP000323386">
    <property type="component" value="Unassembled WGS sequence"/>
</dbReference>
<feature type="region of interest" description="Disordered" evidence="1">
    <location>
        <begin position="95"/>
        <end position="122"/>
    </location>
</feature>